<gene>
    <name evidence="1" type="ORF">RCOM_1667560</name>
</gene>
<evidence type="ECO:0000313" key="2">
    <source>
        <dbReference type="Proteomes" id="UP000008311"/>
    </source>
</evidence>
<name>B9RL69_RICCO</name>
<dbReference type="AlphaFoldDB" id="B9RL69"/>
<protein>
    <submittedName>
        <fullName evidence="1">Uncharacterized protein</fullName>
    </submittedName>
</protein>
<dbReference type="InParanoid" id="B9RL69"/>
<proteinExistence type="predicted"/>
<reference evidence="2" key="1">
    <citation type="journal article" date="2010" name="Nat. Biotechnol.">
        <title>Draft genome sequence of the oilseed species Ricinus communis.</title>
        <authorList>
            <person name="Chan A.P."/>
            <person name="Crabtree J."/>
            <person name="Zhao Q."/>
            <person name="Lorenzi H."/>
            <person name="Orvis J."/>
            <person name="Puiu D."/>
            <person name="Melake-Berhan A."/>
            <person name="Jones K.M."/>
            <person name="Redman J."/>
            <person name="Chen G."/>
            <person name="Cahoon E.B."/>
            <person name="Gedil M."/>
            <person name="Stanke M."/>
            <person name="Haas B.J."/>
            <person name="Wortman J.R."/>
            <person name="Fraser-Liggett C.M."/>
            <person name="Ravel J."/>
            <person name="Rabinowicz P.D."/>
        </authorList>
    </citation>
    <scope>NUCLEOTIDE SEQUENCE [LARGE SCALE GENOMIC DNA]</scope>
    <source>
        <strain evidence="2">cv. Hale</strain>
    </source>
</reference>
<evidence type="ECO:0000313" key="1">
    <source>
        <dbReference type="EMBL" id="EEF47888.1"/>
    </source>
</evidence>
<keyword evidence="2" id="KW-1185">Reference proteome</keyword>
<organism evidence="1 2">
    <name type="scientific">Ricinus communis</name>
    <name type="common">Castor bean</name>
    <dbReference type="NCBI Taxonomy" id="3988"/>
    <lineage>
        <taxon>Eukaryota</taxon>
        <taxon>Viridiplantae</taxon>
        <taxon>Streptophyta</taxon>
        <taxon>Embryophyta</taxon>
        <taxon>Tracheophyta</taxon>
        <taxon>Spermatophyta</taxon>
        <taxon>Magnoliopsida</taxon>
        <taxon>eudicotyledons</taxon>
        <taxon>Gunneridae</taxon>
        <taxon>Pentapetalae</taxon>
        <taxon>rosids</taxon>
        <taxon>fabids</taxon>
        <taxon>Malpighiales</taxon>
        <taxon>Euphorbiaceae</taxon>
        <taxon>Acalyphoideae</taxon>
        <taxon>Acalypheae</taxon>
        <taxon>Ricinus</taxon>
    </lineage>
</organism>
<dbReference type="Proteomes" id="UP000008311">
    <property type="component" value="Unassembled WGS sequence"/>
</dbReference>
<accession>B9RL69</accession>
<dbReference type="EMBL" id="EQ973787">
    <property type="protein sequence ID" value="EEF47888.1"/>
    <property type="molecule type" value="Genomic_DNA"/>
</dbReference>
<sequence>MGFKEMGRYLGLPSFWAILTAIPAYSIAILKFPKGFYKDLNSLVTESWWATKTLKEIKYIGRVGYPYKDQKNQSGMGRRGNKHSWLWGSLFEGRDVLEGGTQYNIGQGDDILIWEDKWISNLANCKLHS</sequence>